<comment type="caution">
    <text evidence="2">The sequence shown here is derived from an EMBL/GenBank/DDBJ whole genome shotgun (WGS) entry which is preliminary data.</text>
</comment>
<accession>A0A1R1XMB9</accession>
<feature type="compositionally biased region" description="Polar residues" evidence="1">
    <location>
        <begin position="344"/>
        <end position="357"/>
    </location>
</feature>
<evidence type="ECO:0000256" key="1">
    <source>
        <dbReference type="SAM" id="MobiDB-lite"/>
    </source>
</evidence>
<dbReference type="AlphaFoldDB" id="A0A1R1XMB9"/>
<organism evidence="2 3">
    <name type="scientific">Smittium culicis</name>
    <dbReference type="NCBI Taxonomy" id="133412"/>
    <lineage>
        <taxon>Eukaryota</taxon>
        <taxon>Fungi</taxon>
        <taxon>Fungi incertae sedis</taxon>
        <taxon>Zoopagomycota</taxon>
        <taxon>Kickxellomycotina</taxon>
        <taxon>Harpellomycetes</taxon>
        <taxon>Harpellales</taxon>
        <taxon>Legeriomycetaceae</taxon>
        <taxon>Smittium</taxon>
    </lineage>
</organism>
<gene>
    <name evidence="2" type="ORF">AYI70_g7054</name>
</gene>
<protein>
    <submittedName>
        <fullName evidence="2">Uncharacterized protein</fullName>
    </submittedName>
</protein>
<feature type="region of interest" description="Disordered" evidence="1">
    <location>
        <begin position="178"/>
        <end position="200"/>
    </location>
</feature>
<dbReference type="PANTHER" id="PTHR33066:SF2">
    <property type="entry name" value="FILAGGRIN-2-LIKE"/>
    <property type="match status" value="1"/>
</dbReference>
<evidence type="ECO:0000313" key="3">
    <source>
        <dbReference type="Proteomes" id="UP000187283"/>
    </source>
</evidence>
<sequence>MPNMPTDDKVFLFANTVRVLLSDIATSIMQSRIDNLHQSMQLNGKAPQLTPSSTKPLIDPAVLTELVKEKKVTRPPRFSGEGKKTRGPVGGRLSKFRAAWGLLTNKKWVQDTVNLGFSIPFTTPPSNDDPSLEKKTQDGTVLSKNVNRRGICTASKESNCRSIHELSWILLQPIHDTQEDRGSKTGTGFERTEHSSREAKLQDGDIRIQMRIDSQEGLANIDRPGGCVPPYTNTQDLPKIPQVFMEWKALSVQGASILTSLKSTSVHEDIETGTAMGKIIGDTNFSVLRRPSDNGRVETDMREQHRYGFEKIKGIGLPYKTIEVVTNPQSINLTPWNADKYSPYDSQGSTPESSGLETRSEKTDKLRKVNATSSCVIHRQGSGNVYSLVSLVTNAATPTGAEKQLFIEYKGLEIDCQSNAT</sequence>
<dbReference type="Proteomes" id="UP000187283">
    <property type="component" value="Unassembled WGS sequence"/>
</dbReference>
<reference evidence="2 3" key="1">
    <citation type="submission" date="2017-01" db="EMBL/GenBank/DDBJ databases">
        <authorList>
            <person name="Mah S.A."/>
            <person name="Swanson W.J."/>
            <person name="Moy G.W."/>
            <person name="Vacquier V.D."/>
        </authorList>
    </citation>
    <scope>NUCLEOTIDE SEQUENCE [LARGE SCALE GENOMIC DNA]</scope>
    <source>
        <strain evidence="2 3">GSMNP</strain>
    </source>
</reference>
<evidence type="ECO:0000313" key="2">
    <source>
        <dbReference type="EMBL" id="OMJ15746.1"/>
    </source>
</evidence>
<feature type="region of interest" description="Disordered" evidence="1">
    <location>
        <begin position="336"/>
        <end position="365"/>
    </location>
</feature>
<proteinExistence type="predicted"/>
<dbReference type="EMBL" id="LSSN01002570">
    <property type="protein sequence ID" value="OMJ15746.1"/>
    <property type="molecule type" value="Genomic_DNA"/>
</dbReference>
<feature type="compositionally biased region" description="Basic and acidic residues" evidence="1">
    <location>
        <begin position="190"/>
        <end position="200"/>
    </location>
</feature>
<keyword evidence="3" id="KW-1185">Reference proteome</keyword>
<name>A0A1R1XMB9_9FUNG</name>
<dbReference type="PANTHER" id="PTHR33066">
    <property type="entry name" value="INTEGRASE_SAM-LIKE_N DOMAIN-CONTAINING PROTEIN"/>
    <property type="match status" value="1"/>
</dbReference>